<comment type="caution">
    <text evidence="1">The sequence shown here is derived from an EMBL/GenBank/DDBJ whole genome shotgun (WGS) entry which is preliminary data.</text>
</comment>
<sequence length="128" mass="14802">MISQIKKIFKSDQEDRKKLKNGEMVWVEVIKNDSLRREKILEVIKKNKNKLSESDCFYAAIPFHHSHNVAHLKIALKLAKESVIRGHKRGKKLMMAIEDRLCLAKGISQKHGTQSLIRNGKLVKCKKE</sequence>
<organism evidence="1 2">
    <name type="scientific">Candidatus Wildermuthbacteria bacterium RIFCSPHIGHO2_12_FULL_40_12</name>
    <dbReference type="NCBI Taxonomy" id="1802457"/>
    <lineage>
        <taxon>Bacteria</taxon>
        <taxon>Candidatus Wildermuthiibacteriota</taxon>
    </lineage>
</organism>
<gene>
    <name evidence="1" type="ORF">A3F15_00465</name>
</gene>
<dbReference type="STRING" id="1802457.A3F15_00465"/>
<protein>
    <submittedName>
        <fullName evidence="1">Uncharacterized protein</fullName>
    </submittedName>
</protein>
<accession>A0A1G2RCJ0</accession>
<reference evidence="1 2" key="1">
    <citation type="journal article" date="2016" name="Nat. Commun.">
        <title>Thousands of microbial genomes shed light on interconnected biogeochemical processes in an aquifer system.</title>
        <authorList>
            <person name="Anantharaman K."/>
            <person name="Brown C.T."/>
            <person name="Hug L.A."/>
            <person name="Sharon I."/>
            <person name="Castelle C.J."/>
            <person name="Probst A.J."/>
            <person name="Thomas B.C."/>
            <person name="Singh A."/>
            <person name="Wilkins M.J."/>
            <person name="Karaoz U."/>
            <person name="Brodie E.L."/>
            <person name="Williams K.H."/>
            <person name="Hubbard S.S."/>
            <person name="Banfield J.F."/>
        </authorList>
    </citation>
    <scope>NUCLEOTIDE SEQUENCE [LARGE SCALE GENOMIC DNA]</scope>
</reference>
<evidence type="ECO:0000313" key="1">
    <source>
        <dbReference type="EMBL" id="OHA70447.1"/>
    </source>
</evidence>
<dbReference type="EMBL" id="MHUC01000029">
    <property type="protein sequence ID" value="OHA70447.1"/>
    <property type="molecule type" value="Genomic_DNA"/>
</dbReference>
<dbReference type="AlphaFoldDB" id="A0A1G2RCJ0"/>
<dbReference type="Proteomes" id="UP000177078">
    <property type="component" value="Unassembled WGS sequence"/>
</dbReference>
<evidence type="ECO:0000313" key="2">
    <source>
        <dbReference type="Proteomes" id="UP000177078"/>
    </source>
</evidence>
<name>A0A1G2RCJ0_9BACT</name>
<proteinExistence type="predicted"/>